<keyword evidence="2" id="KW-1133">Transmembrane helix</keyword>
<organism evidence="5 6">
    <name type="scientific">Aliidiomarina shirensis</name>
    <dbReference type="NCBI Taxonomy" id="1048642"/>
    <lineage>
        <taxon>Bacteria</taxon>
        <taxon>Pseudomonadati</taxon>
        <taxon>Pseudomonadota</taxon>
        <taxon>Gammaproteobacteria</taxon>
        <taxon>Alteromonadales</taxon>
        <taxon>Idiomarinaceae</taxon>
        <taxon>Aliidiomarina</taxon>
    </lineage>
</organism>
<sequence>MYLKLKFATIAIITGLSLLSASAFATSVLSFERIFLASSVSGLQQPNLSAITQSSPLLADTTVEQLCLADHLPASEEALSGFVIGVPDNTTRFRLLRAYPELTFRVFSTEQGLIGRSLADMIAAEAIFVWWCNGEQALQHAQQSKPVLQLSRPIVKSVDVSGETLDDYFYSNADLISLRPEELERLAAVGTIRIGLPDDSSPIISRNRSGNPVGLDNDFITLISRRLNLQVEWTECGNWQECVQALEHRSIDALSFMSPTPSRLLYTEFTVPYWEVDWALMSLESRPIRLNDFTTDKKVTIAVVTSYSILETAENAENITVLPVMSPEEGLNAVLEGEADAYLDSLPLLMNRVRELNLTGAVVHIARDLPGDEVSIGVRSDWESIVPLLDRAILATTDGDVQKIEERWFDPELLREGLDRDAVQRWAFIVAISVLLLLAAILAWMAHLRREIERQKVLEAEISYKAYHDELTGLPNRMNIIEKAQKAIITHTQNQRKCALLFIDLDGFKAINDNDGHDAGDELLVAVSQRLHRVVRKNDTVARYGGDEFLILVTNLTEVQQARAIAEKVLSRVSMPYRIATGEAKIGASIGVAVFPDHGSEYDTLLTAADDAMYAVKESGKNGVVLADAKSAD</sequence>
<evidence type="ECO:0000256" key="2">
    <source>
        <dbReference type="SAM" id="Phobius"/>
    </source>
</evidence>
<evidence type="ECO:0000259" key="4">
    <source>
        <dbReference type="PROSITE" id="PS50887"/>
    </source>
</evidence>
<dbReference type="Gene3D" id="3.40.190.10">
    <property type="entry name" value="Periplasmic binding protein-like II"/>
    <property type="match status" value="2"/>
</dbReference>
<name>A0A432WUA7_9GAMM</name>
<dbReference type="InterPro" id="IPR001638">
    <property type="entry name" value="Solute-binding_3/MltF_N"/>
</dbReference>
<dbReference type="Proteomes" id="UP000286934">
    <property type="component" value="Unassembled WGS sequence"/>
</dbReference>
<evidence type="ECO:0000313" key="5">
    <source>
        <dbReference type="EMBL" id="RUO37371.1"/>
    </source>
</evidence>
<accession>A0A432WUA7</accession>
<feature type="chain" id="PRO_5019470821" description="GGDEF domain-containing protein" evidence="3">
    <location>
        <begin position="26"/>
        <end position="633"/>
    </location>
</feature>
<keyword evidence="2" id="KW-0472">Membrane</keyword>
<dbReference type="PANTHER" id="PTHR46663">
    <property type="entry name" value="DIGUANYLATE CYCLASE DGCT-RELATED"/>
    <property type="match status" value="1"/>
</dbReference>
<dbReference type="GO" id="GO:0003824">
    <property type="term" value="F:catalytic activity"/>
    <property type="evidence" value="ECO:0007669"/>
    <property type="project" value="UniProtKB-ARBA"/>
</dbReference>
<dbReference type="RefSeq" id="WP_126806546.1">
    <property type="nucleotide sequence ID" value="NZ_PIPP01000002.1"/>
</dbReference>
<evidence type="ECO:0000256" key="1">
    <source>
        <dbReference type="ARBA" id="ARBA00001946"/>
    </source>
</evidence>
<dbReference type="SMART" id="SM00062">
    <property type="entry name" value="PBPb"/>
    <property type="match status" value="1"/>
</dbReference>
<gene>
    <name evidence="5" type="ORF">CWE13_05275</name>
</gene>
<feature type="domain" description="GGDEF" evidence="4">
    <location>
        <begin position="496"/>
        <end position="629"/>
    </location>
</feature>
<feature type="transmembrane region" description="Helical" evidence="2">
    <location>
        <begin position="426"/>
        <end position="446"/>
    </location>
</feature>
<dbReference type="InterPro" id="IPR043128">
    <property type="entry name" value="Rev_trsase/Diguanyl_cyclase"/>
</dbReference>
<feature type="signal peptide" evidence="3">
    <location>
        <begin position="1"/>
        <end position="25"/>
    </location>
</feature>
<keyword evidence="3" id="KW-0732">Signal</keyword>
<dbReference type="InterPro" id="IPR052163">
    <property type="entry name" value="DGC-Regulatory_Protein"/>
</dbReference>
<comment type="cofactor">
    <cofactor evidence="1">
        <name>Mg(2+)</name>
        <dbReference type="ChEBI" id="CHEBI:18420"/>
    </cofactor>
</comment>
<dbReference type="PROSITE" id="PS50887">
    <property type="entry name" value="GGDEF"/>
    <property type="match status" value="1"/>
</dbReference>
<dbReference type="NCBIfam" id="TIGR00254">
    <property type="entry name" value="GGDEF"/>
    <property type="match status" value="1"/>
</dbReference>
<comment type="caution">
    <text evidence="5">The sequence shown here is derived from an EMBL/GenBank/DDBJ whole genome shotgun (WGS) entry which is preliminary data.</text>
</comment>
<dbReference type="CDD" id="cd01007">
    <property type="entry name" value="PBP2_BvgS_HisK_like"/>
    <property type="match status" value="1"/>
</dbReference>
<keyword evidence="2" id="KW-0812">Transmembrane</keyword>
<dbReference type="Pfam" id="PF00990">
    <property type="entry name" value="GGDEF"/>
    <property type="match status" value="1"/>
</dbReference>
<dbReference type="FunFam" id="3.30.70.270:FF:000001">
    <property type="entry name" value="Diguanylate cyclase domain protein"/>
    <property type="match status" value="1"/>
</dbReference>
<dbReference type="SMART" id="SM00267">
    <property type="entry name" value="GGDEF"/>
    <property type="match status" value="1"/>
</dbReference>
<dbReference type="SUPFAM" id="SSF55073">
    <property type="entry name" value="Nucleotide cyclase"/>
    <property type="match status" value="1"/>
</dbReference>
<proteinExistence type="predicted"/>
<dbReference type="Gene3D" id="3.30.70.270">
    <property type="match status" value="1"/>
</dbReference>
<dbReference type="PANTHER" id="PTHR46663:SF2">
    <property type="entry name" value="GGDEF DOMAIN-CONTAINING PROTEIN"/>
    <property type="match status" value="1"/>
</dbReference>
<protein>
    <recommendedName>
        <fullName evidence="4">GGDEF domain-containing protein</fullName>
    </recommendedName>
</protein>
<evidence type="ECO:0000313" key="6">
    <source>
        <dbReference type="Proteomes" id="UP000286934"/>
    </source>
</evidence>
<dbReference type="AlphaFoldDB" id="A0A432WUA7"/>
<dbReference type="EMBL" id="PIPP01000002">
    <property type="protein sequence ID" value="RUO37371.1"/>
    <property type="molecule type" value="Genomic_DNA"/>
</dbReference>
<dbReference type="InterPro" id="IPR029787">
    <property type="entry name" value="Nucleotide_cyclase"/>
</dbReference>
<evidence type="ECO:0000256" key="3">
    <source>
        <dbReference type="SAM" id="SignalP"/>
    </source>
</evidence>
<dbReference type="SUPFAM" id="SSF53850">
    <property type="entry name" value="Periplasmic binding protein-like II"/>
    <property type="match status" value="1"/>
</dbReference>
<reference evidence="6" key="1">
    <citation type="journal article" date="2018" name="Front. Microbiol.">
        <title>Genome-Based Analysis Reveals the Taxonomy and Diversity of the Family Idiomarinaceae.</title>
        <authorList>
            <person name="Liu Y."/>
            <person name="Lai Q."/>
            <person name="Shao Z."/>
        </authorList>
    </citation>
    <scope>NUCLEOTIDE SEQUENCE [LARGE SCALE GENOMIC DNA]</scope>
    <source>
        <strain evidence="6">AIS</strain>
    </source>
</reference>
<dbReference type="OrthoDB" id="9180959at2"/>
<keyword evidence="6" id="KW-1185">Reference proteome</keyword>
<dbReference type="InterPro" id="IPR000160">
    <property type="entry name" value="GGDEF_dom"/>
</dbReference>
<dbReference type="Pfam" id="PF00497">
    <property type="entry name" value="SBP_bac_3"/>
    <property type="match status" value="1"/>
</dbReference>
<dbReference type="CDD" id="cd01949">
    <property type="entry name" value="GGDEF"/>
    <property type="match status" value="1"/>
</dbReference>